<keyword evidence="2" id="KW-0349">Heme</keyword>
<keyword evidence="1" id="KW-0813">Transport</keyword>
<keyword evidence="4" id="KW-0408">Iron</keyword>
<evidence type="ECO:0000256" key="4">
    <source>
        <dbReference type="ARBA" id="ARBA00023004"/>
    </source>
</evidence>
<dbReference type="InterPro" id="IPR009050">
    <property type="entry name" value="Globin-like_sf"/>
</dbReference>
<evidence type="ECO:0000256" key="2">
    <source>
        <dbReference type="ARBA" id="ARBA00022617"/>
    </source>
</evidence>
<evidence type="ECO:0000313" key="7">
    <source>
        <dbReference type="Proteomes" id="UP001595798"/>
    </source>
</evidence>
<dbReference type="EMBL" id="JBHSDI010000001">
    <property type="protein sequence ID" value="MFC4257569.1"/>
    <property type="molecule type" value="Genomic_DNA"/>
</dbReference>
<keyword evidence="3" id="KW-0479">Metal-binding</keyword>
<evidence type="ECO:0000256" key="1">
    <source>
        <dbReference type="ARBA" id="ARBA00022448"/>
    </source>
</evidence>
<dbReference type="InterPro" id="IPR012292">
    <property type="entry name" value="Globin/Proto"/>
</dbReference>
<dbReference type="Proteomes" id="UP001595798">
    <property type="component" value="Unassembled WGS sequence"/>
</dbReference>
<sequence length="145" mass="16203">MTRSVRTAILLALTILATGCAIRHNTADDALYQDLGERTGIADMVEDLMYRIVEDERIAFQFKGIDVVQFHTNLTDQICEISGGPCTYTGRPMADVHDGMNVTETQFNALAEQLVLAMEENGISTSAQNRLLKRLVELHPRITHR</sequence>
<proteinExistence type="predicted"/>
<dbReference type="CDD" id="cd00454">
    <property type="entry name" value="TrHb1_N"/>
    <property type="match status" value="1"/>
</dbReference>
<evidence type="ECO:0000256" key="5">
    <source>
        <dbReference type="SAM" id="SignalP"/>
    </source>
</evidence>
<feature type="chain" id="PRO_5046280377" evidence="5">
    <location>
        <begin position="24"/>
        <end position="145"/>
    </location>
</feature>
<name>A0ABV8QE02_9GAMM</name>
<reference evidence="7" key="1">
    <citation type="journal article" date="2019" name="Int. J. Syst. Evol. Microbiol.">
        <title>The Global Catalogue of Microorganisms (GCM) 10K type strain sequencing project: providing services to taxonomists for standard genome sequencing and annotation.</title>
        <authorList>
            <consortium name="The Broad Institute Genomics Platform"/>
            <consortium name="The Broad Institute Genome Sequencing Center for Infectious Disease"/>
            <person name="Wu L."/>
            <person name="Ma J."/>
        </authorList>
    </citation>
    <scope>NUCLEOTIDE SEQUENCE [LARGE SCALE GENOMIC DNA]</scope>
    <source>
        <strain evidence="7">CECT 7297</strain>
    </source>
</reference>
<dbReference type="Pfam" id="PF01152">
    <property type="entry name" value="Bac_globin"/>
    <property type="match status" value="1"/>
</dbReference>
<comment type="caution">
    <text evidence="6">The sequence shown here is derived from an EMBL/GenBank/DDBJ whole genome shotgun (WGS) entry which is preliminary data.</text>
</comment>
<keyword evidence="7" id="KW-1185">Reference proteome</keyword>
<evidence type="ECO:0000256" key="3">
    <source>
        <dbReference type="ARBA" id="ARBA00022723"/>
    </source>
</evidence>
<keyword evidence="5" id="KW-0732">Signal</keyword>
<organism evidence="6 7">
    <name type="scientific">Marinobacter lacisalsi</name>
    <dbReference type="NCBI Taxonomy" id="475979"/>
    <lineage>
        <taxon>Bacteria</taxon>
        <taxon>Pseudomonadati</taxon>
        <taxon>Pseudomonadota</taxon>
        <taxon>Gammaproteobacteria</taxon>
        <taxon>Pseudomonadales</taxon>
        <taxon>Marinobacteraceae</taxon>
        <taxon>Marinobacter</taxon>
    </lineage>
</organism>
<dbReference type="SUPFAM" id="SSF46458">
    <property type="entry name" value="Globin-like"/>
    <property type="match status" value="1"/>
</dbReference>
<dbReference type="PROSITE" id="PS51257">
    <property type="entry name" value="PROKAR_LIPOPROTEIN"/>
    <property type="match status" value="1"/>
</dbReference>
<dbReference type="Gene3D" id="1.10.490.10">
    <property type="entry name" value="Globins"/>
    <property type="match status" value="1"/>
</dbReference>
<dbReference type="InterPro" id="IPR001486">
    <property type="entry name" value="Hemoglobin_trunc"/>
</dbReference>
<evidence type="ECO:0000313" key="6">
    <source>
        <dbReference type="EMBL" id="MFC4257569.1"/>
    </source>
</evidence>
<dbReference type="RefSeq" id="WP_379884800.1">
    <property type="nucleotide sequence ID" value="NZ_JBHSDI010000001.1"/>
</dbReference>
<feature type="signal peptide" evidence="5">
    <location>
        <begin position="1"/>
        <end position="23"/>
    </location>
</feature>
<accession>A0ABV8QE02</accession>
<protein>
    <submittedName>
        <fullName evidence="6">Group 1 truncated hemoglobin</fullName>
    </submittedName>
</protein>
<gene>
    <name evidence="6" type="ORF">ACFOZ5_00835</name>
</gene>